<feature type="compositionally biased region" description="Polar residues" evidence="4">
    <location>
        <begin position="203"/>
        <end position="215"/>
    </location>
</feature>
<dbReference type="Pfam" id="PF04969">
    <property type="entry name" value="CS"/>
    <property type="match status" value="1"/>
</dbReference>
<evidence type="ECO:0000256" key="2">
    <source>
        <dbReference type="ARBA" id="ARBA00022490"/>
    </source>
</evidence>
<feature type="domain" description="CS" evidence="5">
    <location>
        <begin position="211"/>
        <end position="300"/>
    </location>
</feature>
<feature type="compositionally biased region" description="Low complexity" evidence="4">
    <location>
        <begin position="158"/>
        <end position="174"/>
    </location>
</feature>
<reference evidence="6 7" key="1">
    <citation type="journal article" date="2015" name="Genome Biol. Evol.">
        <title>Comparative Genomics of a Bacterivorous Green Alga Reveals Evolutionary Causalities and Consequences of Phago-Mixotrophic Mode of Nutrition.</title>
        <authorList>
            <person name="Burns J.A."/>
            <person name="Paasch A."/>
            <person name="Narechania A."/>
            <person name="Kim E."/>
        </authorList>
    </citation>
    <scope>NUCLEOTIDE SEQUENCE [LARGE SCALE GENOMIC DNA]</scope>
    <source>
        <strain evidence="6 7">PLY_AMNH</strain>
    </source>
</reference>
<organism evidence="6 7">
    <name type="scientific">Cymbomonas tetramitiformis</name>
    <dbReference type="NCBI Taxonomy" id="36881"/>
    <lineage>
        <taxon>Eukaryota</taxon>
        <taxon>Viridiplantae</taxon>
        <taxon>Chlorophyta</taxon>
        <taxon>Pyramimonadophyceae</taxon>
        <taxon>Pyramimonadales</taxon>
        <taxon>Pyramimonadaceae</taxon>
        <taxon>Cymbomonas</taxon>
    </lineage>
</organism>
<evidence type="ECO:0000256" key="3">
    <source>
        <dbReference type="ARBA" id="ARBA00053226"/>
    </source>
</evidence>
<dbReference type="CDD" id="cd06467">
    <property type="entry name" value="p23_NUDC_like"/>
    <property type="match status" value="1"/>
</dbReference>
<protein>
    <recommendedName>
        <fullName evidence="5">CS domain-containing protein</fullName>
    </recommendedName>
</protein>
<evidence type="ECO:0000313" key="6">
    <source>
        <dbReference type="EMBL" id="KAK3258529.1"/>
    </source>
</evidence>
<evidence type="ECO:0000313" key="7">
    <source>
        <dbReference type="Proteomes" id="UP001190700"/>
    </source>
</evidence>
<dbReference type="EMBL" id="LGRX02019470">
    <property type="protein sequence ID" value="KAK3258529.1"/>
    <property type="molecule type" value="Genomic_DNA"/>
</dbReference>
<evidence type="ECO:0000256" key="4">
    <source>
        <dbReference type="SAM" id="MobiDB-lite"/>
    </source>
</evidence>
<feature type="compositionally biased region" description="Acidic residues" evidence="4">
    <location>
        <begin position="189"/>
        <end position="198"/>
    </location>
</feature>
<accession>A0AAE0KS81</accession>
<dbReference type="InterPro" id="IPR008978">
    <property type="entry name" value="HSP20-like_chaperone"/>
</dbReference>
<dbReference type="GO" id="GO:0051082">
    <property type="term" value="F:unfolded protein binding"/>
    <property type="evidence" value="ECO:0007669"/>
    <property type="project" value="TreeGrafter"/>
</dbReference>
<proteinExistence type="predicted"/>
<dbReference type="PROSITE" id="PS51203">
    <property type="entry name" value="CS"/>
    <property type="match status" value="1"/>
</dbReference>
<keyword evidence="2" id="KW-0963">Cytoplasm</keyword>
<comment type="subcellular location">
    <subcellularLocation>
        <location evidence="1">Cytoplasm</location>
    </subcellularLocation>
</comment>
<dbReference type="AlphaFoldDB" id="A0AAE0KS81"/>
<comment type="caution">
    <text evidence="6">The sequence shown here is derived from an EMBL/GenBank/DDBJ whole genome shotgun (WGS) entry which is preliminary data.</text>
</comment>
<dbReference type="SUPFAM" id="SSF49764">
    <property type="entry name" value="HSP20-like chaperones"/>
    <property type="match status" value="1"/>
</dbReference>
<comment type="function">
    <text evidence="3">Small heat shock protein required for the establishment of auxin gradients and for patterning of the apical domain of the embryo. Involved in the specification of the cotyledon primordia. Also required for normal inflorescence and floral meristem function, normal developmental patterning and thermotolerance. Acts as a molecular chaperone.</text>
</comment>
<name>A0AAE0KS81_9CHLO</name>
<evidence type="ECO:0000259" key="5">
    <source>
        <dbReference type="PROSITE" id="PS51203"/>
    </source>
</evidence>
<dbReference type="InterPro" id="IPR007052">
    <property type="entry name" value="CS_dom"/>
</dbReference>
<keyword evidence="7" id="KW-1185">Reference proteome</keyword>
<dbReference type="Gene3D" id="2.60.40.790">
    <property type="match status" value="1"/>
</dbReference>
<dbReference type="PANTHER" id="PTHR12356">
    <property type="entry name" value="NUCLEAR MOVEMENT PROTEIN NUDC"/>
    <property type="match status" value="1"/>
</dbReference>
<dbReference type="FunFam" id="2.60.40.790:FF:000001">
    <property type="entry name" value="Nuclear migration protein nudC"/>
    <property type="match status" value="1"/>
</dbReference>
<gene>
    <name evidence="6" type="ORF">CYMTET_32429</name>
</gene>
<evidence type="ECO:0000256" key="1">
    <source>
        <dbReference type="ARBA" id="ARBA00004496"/>
    </source>
</evidence>
<dbReference type="PANTHER" id="PTHR12356:SF3">
    <property type="entry name" value="NUCLEAR MIGRATION PROTEIN NUDC"/>
    <property type="match status" value="1"/>
</dbReference>
<feature type="region of interest" description="Disordered" evidence="4">
    <location>
        <begin position="135"/>
        <end position="215"/>
    </location>
</feature>
<sequence length="373" mass="41404">MSEAKAAAKENDKIQHKLEISSEDYSLRFFVRFVWNQQHPIHTYHQRLLDFIMVNLEEVDENAISQEETLKGLLSDHSDGFALLSTVFKFLKENSADFKADGAAEKVMKALKDSTGIEPKAASVAGIKGGFLGGASKSASKAPPVTTPNPKPAVEKQPPATSKSPSTSKSTPPEATKDTSVPDPATPEEGNDEEEEKDDPNLQKPNSGNGGSTDKYSWVQTLAEVTVNIPVPVGTKSRMLTVEIKKQYVKVALKGGETIMDGELYEPVKTDDCFWNIVDGKMLEISLTKNNQMEWWRTIVKGDPEINTKKVEPENSKLGDLDGETRQTVEKMMYDQRQKQMGLPTSEEQDKQNMLKKFMDSHPEMDFSSAKIC</sequence>
<dbReference type="GO" id="GO:0005737">
    <property type="term" value="C:cytoplasm"/>
    <property type="evidence" value="ECO:0007669"/>
    <property type="project" value="UniProtKB-SubCell"/>
</dbReference>
<dbReference type="GO" id="GO:0006457">
    <property type="term" value="P:protein folding"/>
    <property type="evidence" value="ECO:0007669"/>
    <property type="project" value="TreeGrafter"/>
</dbReference>
<dbReference type="Proteomes" id="UP001190700">
    <property type="component" value="Unassembled WGS sequence"/>
</dbReference>
<dbReference type="InterPro" id="IPR037898">
    <property type="entry name" value="NudC_fam"/>
</dbReference>